<evidence type="ECO:0000256" key="1">
    <source>
        <dbReference type="SAM" id="MobiDB-lite"/>
    </source>
</evidence>
<dbReference type="Proteomes" id="UP001595075">
    <property type="component" value="Unassembled WGS sequence"/>
</dbReference>
<sequence length="67" mass="7690">MKAVLRTIASSSVSITFFPKSLSTHFTAIRNQSIARERRKEEKEERKKKQLGERNTNIGNKQANINT</sequence>
<name>A0ABR4C5K3_9HELO</name>
<evidence type="ECO:0000313" key="2">
    <source>
        <dbReference type="EMBL" id="KAL2065220.1"/>
    </source>
</evidence>
<accession>A0ABR4C5K3</accession>
<feature type="region of interest" description="Disordered" evidence="1">
    <location>
        <begin position="33"/>
        <end position="67"/>
    </location>
</feature>
<comment type="caution">
    <text evidence="2">The sequence shown here is derived from an EMBL/GenBank/DDBJ whole genome shotgun (WGS) entry which is preliminary data.</text>
</comment>
<evidence type="ECO:0000313" key="3">
    <source>
        <dbReference type="Proteomes" id="UP001595075"/>
    </source>
</evidence>
<feature type="compositionally biased region" description="Basic and acidic residues" evidence="1">
    <location>
        <begin position="35"/>
        <end position="52"/>
    </location>
</feature>
<dbReference type="EMBL" id="JAZHXI010000012">
    <property type="protein sequence ID" value="KAL2065220.1"/>
    <property type="molecule type" value="Genomic_DNA"/>
</dbReference>
<feature type="compositionally biased region" description="Polar residues" evidence="1">
    <location>
        <begin position="53"/>
        <end position="67"/>
    </location>
</feature>
<reference evidence="2 3" key="1">
    <citation type="journal article" date="2024" name="Commun. Biol.">
        <title>Comparative genomic analysis of thermophilic fungi reveals convergent evolutionary adaptations and gene losses.</title>
        <authorList>
            <person name="Steindorff A.S."/>
            <person name="Aguilar-Pontes M.V."/>
            <person name="Robinson A.J."/>
            <person name="Andreopoulos B."/>
            <person name="LaButti K."/>
            <person name="Kuo A."/>
            <person name="Mondo S."/>
            <person name="Riley R."/>
            <person name="Otillar R."/>
            <person name="Haridas S."/>
            <person name="Lipzen A."/>
            <person name="Grimwood J."/>
            <person name="Schmutz J."/>
            <person name="Clum A."/>
            <person name="Reid I.D."/>
            <person name="Moisan M.C."/>
            <person name="Butler G."/>
            <person name="Nguyen T.T.M."/>
            <person name="Dewar K."/>
            <person name="Conant G."/>
            <person name="Drula E."/>
            <person name="Henrissat B."/>
            <person name="Hansel C."/>
            <person name="Singer S."/>
            <person name="Hutchinson M.I."/>
            <person name="de Vries R.P."/>
            <person name="Natvig D.O."/>
            <person name="Powell A.J."/>
            <person name="Tsang A."/>
            <person name="Grigoriev I.V."/>
        </authorList>
    </citation>
    <scope>NUCLEOTIDE SEQUENCE [LARGE SCALE GENOMIC DNA]</scope>
    <source>
        <strain evidence="2 3">CBS 494.80</strain>
    </source>
</reference>
<organism evidence="2 3">
    <name type="scientific">Oculimacula yallundae</name>
    <dbReference type="NCBI Taxonomy" id="86028"/>
    <lineage>
        <taxon>Eukaryota</taxon>
        <taxon>Fungi</taxon>
        <taxon>Dikarya</taxon>
        <taxon>Ascomycota</taxon>
        <taxon>Pezizomycotina</taxon>
        <taxon>Leotiomycetes</taxon>
        <taxon>Helotiales</taxon>
        <taxon>Ploettnerulaceae</taxon>
        <taxon>Oculimacula</taxon>
    </lineage>
</organism>
<protein>
    <submittedName>
        <fullName evidence="2">Uncharacterized protein</fullName>
    </submittedName>
</protein>
<gene>
    <name evidence="2" type="ORF">VTL71DRAFT_2889</name>
</gene>
<keyword evidence="3" id="KW-1185">Reference proteome</keyword>
<proteinExistence type="predicted"/>